<dbReference type="InterPro" id="IPR010662">
    <property type="entry name" value="RBBP9/YdeN"/>
</dbReference>
<dbReference type="Gene3D" id="3.40.50.1820">
    <property type="entry name" value="alpha/beta hydrolase"/>
    <property type="match status" value="1"/>
</dbReference>
<keyword evidence="2" id="KW-1185">Reference proteome</keyword>
<dbReference type="Proteomes" id="UP000483379">
    <property type="component" value="Unassembled WGS sequence"/>
</dbReference>
<evidence type="ECO:0000313" key="1">
    <source>
        <dbReference type="EMBL" id="NEV64040.1"/>
    </source>
</evidence>
<proteinExistence type="predicted"/>
<accession>A0A6M0K2U3</accession>
<reference evidence="1 2" key="1">
    <citation type="submission" date="2020-02" db="EMBL/GenBank/DDBJ databases">
        <title>Genome sequences of Thiorhodococcus mannitoliphagus and Thiorhodococcus minor, purple sulfur photosynthetic bacteria in the gammaproteobacterial family, Chromatiaceae.</title>
        <authorList>
            <person name="Aviles F.A."/>
            <person name="Meyer T.E."/>
            <person name="Kyndt J.A."/>
        </authorList>
    </citation>
    <scope>NUCLEOTIDE SEQUENCE [LARGE SCALE GENOMIC DNA]</scope>
    <source>
        <strain evidence="1 2">DSM 11518</strain>
    </source>
</reference>
<comment type="caution">
    <text evidence="1">The sequence shown here is derived from an EMBL/GenBank/DDBJ whole genome shotgun (WGS) entry which is preliminary data.</text>
</comment>
<name>A0A6M0K2U3_9GAMM</name>
<gene>
    <name evidence="1" type="ORF">G3446_19490</name>
</gene>
<evidence type="ECO:0000313" key="2">
    <source>
        <dbReference type="Proteomes" id="UP000483379"/>
    </source>
</evidence>
<dbReference type="SUPFAM" id="SSF53474">
    <property type="entry name" value="alpha/beta-Hydrolases"/>
    <property type="match status" value="1"/>
</dbReference>
<dbReference type="RefSeq" id="WP_164454547.1">
    <property type="nucleotide sequence ID" value="NZ_JAAIJQ010000072.1"/>
</dbReference>
<dbReference type="EMBL" id="JAAIJQ010000072">
    <property type="protein sequence ID" value="NEV64040.1"/>
    <property type="molecule type" value="Genomic_DNA"/>
</dbReference>
<dbReference type="InterPro" id="IPR029058">
    <property type="entry name" value="AB_hydrolase_fold"/>
</dbReference>
<organism evidence="1 2">
    <name type="scientific">Thiorhodococcus minor</name>
    <dbReference type="NCBI Taxonomy" id="57489"/>
    <lineage>
        <taxon>Bacteria</taxon>
        <taxon>Pseudomonadati</taxon>
        <taxon>Pseudomonadota</taxon>
        <taxon>Gammaproteobacteria</taxon>
        <taxon>Chromatiales</taxon>
        <taxon>Chromatiaceae</taxon>
        <taxon>Thiorhodococcus</taxon>
    </lineage>
</organism>
<dbReference type="GO" id="GO:0016787">
    <property type="term" value="F:hydrolase activity"/>
    <property type="evidence" value="ECO:0007669"/>
    <property type="project" value="UniProtKB-KW"/>
</dbReference>
<keyword evidence="1" id="KW-0378">Hydrolase</keyword>
<protein>
    <submittedName>
        <fullName evidence="1">Alpha/beta hydrolase</fullName>
    </submittedName>
</protein>
<dbReference type="AlphaFoldDB" id="A0A6M0K2U3"/>
<sequence length="228" mass="24092">MPTSNILEFPQYSTLIVPGYQGSGSGHWQTWLERELPDARRVSGIDWARPRLSAWSDAVRVAIRYATSPVWLVAHSFGCLAAVTAASRAGSRIAGVLLVAPGDPERFSPDGLREEAGGQSIASALPQDLLPFPSLIVASANDPWMKPAKVAYWADRWGSAVAHAGQAGHINEDAGFGPWPEVLALLRAFKEAQAKGLAAPTQVLARAGGEHAAWSGSGAVPRRLAVAG</sequence>
<dbReference type="Pfam" id="PF06821">
    <property type="entry name" value="Ser_hydrolase"/>
    <property type="match status" value="1"/>
</dbReference>